<evidence type="ECO:0000256" key="3">
    <source>
        <dbReference type="ARBA" id="ARBA00022692"/>
    </source>
</evidence>
<feature type="transmembrane region" description="Helical" evidence="6">
    <location>
        <begin position="263"/>
        <end position="286"/>
    </location>
</feature>
<feature type="domain" description="Cation/H+ exchanger transmembrane" evidence="7">
    <location>
        <begin position="190"/>
        <end position="567"/>
    </location>
</feature>
<dbReference type="Ensembl" id="ENSLLET00000030554.1">
    <property type="protein sequence ID" value="ENSLLEP00000029415.1"/>
    <property type="gene ID" value="ENSLLEG00000018462.1"/>
</dbReference>
<dbReference type="PANTHER" id="PTHR31102">
    <property type="match status" value="1"/>
</dbReference>
<evidence type="ECO:0000256" key="1">
    <source>
        <dbReference type="ARBA" id="ARBA00004141"/>
    </source>
</evidence>
<feature type="transmembrane region" description="Helical" evidence="6">
    <location>
        <begin position="204"/>
        <end position="221"/>
    </location>
</feature>
<keyword evidence="5 6" id="KW-0472">Membrane</keyword>
<keyword evidence="9" id="KW-1185">Reference proteome</keyword>
<organism evidence="8 9">
    <name type="scientific">Leptobrachium leishanense</name>
    <name type="common">Leishan spiny toad</name>
    <dbReference type="NCBI Taxonomy" id="445787"/>
    <lineage>
        <taxon>Eukaryota</taxon>
        <taxon>Metazoa</taxon>
        <taxon>Chordata</taxon>
        <taxon>Craniata</taxon>
        <taxon>Vertebrata</taxon>
        <taxon>Euteleostomi</taxon>
        <taxon>Amphibia</taxon>
        <taxon>Batrachia</taxon>
        <taxon>Anura</taxon>
        <taxon>Pelobatoidea</taxon>
        <taxon>Megophryidae</taxon>
        <taxon>Leptobrachium</taxon>
    </lineage>
</organism>
<dbReference type="GeneTree" id="ENSGT00390000013285"/>
<dbReference type="Pfam" id="PF00999">
    <property type="entry name" value="Na_H_Exchanger"/>
    <property type="match status" value="1"/>
</dbReference>
<accession>A0A8C5PX47</accession>
<dbReference type="PANTHER" id="PTHR31102:SF1">
    <property type="entry name" value="CATION_H+ EXCHANGER DOMAIN-CONTAINING PROTEIN"/>
    <property type="match status" value="1"/>
</dbReference>
<dbReference type="InterPro" id="IPR051843">
    <property type="entry name" value="CPA1_transporter"/>
</dbReference>
<dbReference type="GO" id="GO:1902600">
    <property type="term" value="P:proton transmembrane transport"/>
    <property type="evidence" value="ECO:0007669"/>
    <property type="project" value="InterPro"/>
</dbReference>
<evidence type="ECO:0000313" key="8">
    <source>
        <dbReference type="Ensembl" id="ENSLLEP00000029415.1"/>
    </source>
</evidence>
<sequence>MSGNVCARAGIPNSGPPDIDDLQFPKFFECNSWQENHKSCSPESFKVHCHGSPRSGSSATCGGVWSKCLTWPPGSGPGSHLRSWSPFCLTAPHAAGMIYGIVTCLSPADRGPGDSAGLGHALGHAACPSLALLCPPHCWRTSVRMGRPTMSISLALTPLLVIIMMALVWAVLWSITGSDCLPGGNLFGILALFFCFPRLPPLPPLLGMLLAGFLIRNIPWVTDLVQISYRWSAALRNIALAIILIRAGLGLDPNALKKLKAVCLRLSFGPCIAEACSAALLSYFLLGLPLTWAFMLGFVLGAVSPAVVVPSMLMLQQGGFGVEKGVPTLLMAAGSFDDILAITGFNTCLGMAFSTGSTINNIVRGVLEVVVGIAAGLFLGFCLHYIPSKDQQNIEWKRAYLILALALFAVFASLFFGFPGSGGLCTLVMAFLAGIGWSAEKHEIENTVSVAWDIFQPMLFGLIGAEISIASLKPETVGLCVAALLISLVIRICVTFLMVCCAGFTIKEQVFISLAWIPKATVQAAIGSVALDTARSKGSVHFEEYGMDVLTAAFLSILITAPIGAVIIGLSGPKMLQKVNNLPSDEPSAGETSIL</sequence>
<evidence type="ECO:0000256" key="5">
    <source>
        <dbReference type="ARBA" id="ARBA00023136"/>
    </source>
</evidence>
<dbReference type="GO" id="GO:0016020">
    <property type="term" value="C:membrane"/>
    <property type="evidence" value="ECO:0007669"/>
    <property type="project" value="UniProtKB-SubCell"/>
</dbReference>
<feature type="transmembrane region" description="Helical" evidence="6">
    <location>
        <begin position="476"/>
        <end position="499"/>
    </location>
</feature>
<dbReference type="GO" id="GO:0015297">
    <property type="term" value="F:antiporter activity"/>
    <property type="evidence" value="ECO:0007669"/>
    <property type="project" value="InterPro"/>
</dbReference>
<protein>
    <submittedName>
        <fullName evidence="8">Solute carrier family 9 member B2</fullName>
    </submittedName>
</protein>
<feature type="transmembrane region" description="Helical" evidence="6">
    <location>
        <begin position="233"/>
        <end position="251"/>
    </location>
</feature>
<dbReference type="Gene3D" id="1.20.1530.20">
    <property type="match status" value="1"/>
</dbReference>
<feature type="transmembrane region" description="Helical" evidence="6">
    <location>
        <begin position="154"/>
        <end position="175"/>
    </location>
</feature>
<dbReference type="Proteomes" id="UP000694569">
    <property type="component" value="Unplaced"/>
</dbReference>
<reference evidence="8" key="1">
    <citation type="submission" date="2025-08" db="UniProtKB">
        <authorList>
            <consortium name="Ensembl"/>
        </authorList>
    </citation>
    <scope>IDENTIFICATION</scope>
</reference>
<feature type="transmembrane region" description="Helical" evidence="6">
    <location>
        <begin position="450"/>
        <end position="470"/>
    </location>
</feature>
<keyword evidence="3 6" id="KW-0812">Transmembrane</keyword>
<reference evidence="8" key="2">
    <citation type="submission" date="2025-09" db="UniProtKB">
        <authorList>
            <consortium name="Ensembl"/>
        </authorList>
    </citation>
    <scope>IDENTIFICATION</scope>
</reference>
<feature type="transmembrane region" description="Helical" evidence="6">
    <location>
        <begin position="292"/>
        <end position="315"/>
    </location>
</feature>
<dbReference type="InterPro" id="IPR006153">
    <property type="entry name" value="Cation/H_exchanger_TM"/>
</dbReference>
<evidence type="ECO:0000313" key="9">
    <source>
        <dbReference type="Proteomes" id="UP000694569"/>
    </source>
</evidence>
<evidence type="ECO:0000256" key="4">
    <source>
        <dbReference type="ARBA" id="ARBA00022989"/>
    </source>
</evidence>
<evidence type="ECO:0000256" key="2">
    <source>
        <dbReference type="ARBA" id="ARBA00007367"/>
    </source>
</evidence>
<dbReference type="InterPro" id="IPR038770">
    <property type="entry name" value="Na+/solute_symporter_sf"/>
</dbReference>
<feature type="transmembrane region" description="Helical" evidence="6">
    <location>
        <begin position="551"/>
        <end position="570"/>
    </location>
</feature>
<feature type="transmembrane region" description="Helical" evidence="6">
    <location>
        <begin position="365"/>
        <end position="386"/>
    </location>
</feature>
<evidence type="ECO:0000259" key="7">
    <source>
        <dbReference type="Pfam" id="PF00999"/>
    </source>
</evidence>
<feature type="transmembrane region" description="Helical" evidence="6">
    <location>
        <begin position="421"/>
        <end position="438"/>
    </location>
</feature>
<comment type="subcellular location">
    <subcellularLocation>
        <location evidence="1">Membrane</location>
        <topology evidence="1">Multi-pass membrane protein</topology>
    </subcellularLocation>
</comment>
<comment type="similarity">
    <text evidence="2">Belongs to the monovalent cation:proton antiporter 1 (CPA1) transporter (TC 2.A.36) family.</text>
</comment>
<name>A0A8C5PX47_9ANUR</name>
<dbReference type="AlphaFoldDB" id="A0A8C5PX47"/>
<keyword evidence="4 6" id="KW-1133">Transmembrane helix</keyword>
<dbReference type="OrthoDB" id="423807at2759"/>
<evidence type="ECO:0000256" key="6">
    <source>
        <dbReference type="SAM" id="Phobius"/>
    </source>
</evidence>
<proteinExistence type="inferred from homology"/>